<dbReference type="SMART" id="SM01411">
    <property type="entry name" value="Ephrin_rec_like"/>
    <property type="match status" value="5"/>
</dbReference>
<keyword evidence="4" id="KW-1133">Transmembrane helix</keyword>
<feature type="domain" description="SRCR" evidence="6">
    <location>
        <begin position="642"/>
        <end position="743"/>
    </location>
</feature>
<feature type="domain" description="SRCR" evidence="6">
    <location>
        <begin position="1092"/>
        <end position="1194"/>
    </location>
</feature>
<dbReference type="InterPro" id="IPR013098">
    <property type="entry name" value="Ig_I-set"/>
</dbReference>
<dbReference type="SUPFAM" id="SSF56487">
    <property type="entry name" value="SRCR-like"/>
    <property type="match status" value="6"/>
</dbReference>
<dbReference type="InterPro" id="IPR050912">
    <property type="entry name" value="LOX-like_protein"/>
</dbReference>
<dbReference type="PROSITE" id="PS50287">
    <property type="entry name" value="SRCR_2"/>
    <property type="match status" value="6"/>
</dbReference>
<evidence type="ECO:0000256" key="2">
    <source>
        <dbReference type="PROSITE-ProRule" id="PRU00196"/>
    </source>
</evidence>
<dbReference type="InterPro" id="IPR001368">
    <property type="entry name" value="TNFR/NGFR_Cys_rich_reg"/>
</dbReference>
<dbReference type="SUPFAM" id="SSF57184">
    <property type="entry name" value="Growth factor receptor domain"/>
    <property type="match status" value="7"/>
</dbReference>
<evidence type="ECO:0000313" key="8">
    <source>
        <dbReference type="EMBL" id="CAH3156084.1"/>
    </source>
</evidence>
<dbReference type="InterPro" id="IPR036179">
    <property type="entry name" value="Ig-like_dom_sf"/>
</dbReference>
<feature type="disulfide bond" evidence="2">
    <location>
        <begin position="1161"/>
        <end position="1171"/>
    </location>
</feature>
<keyword evidence="4" id="KW-0472">Membrane</keyword>
<dbReference type="SMART" id="SM00408">
    <property type="entry name" value="IGc2"/>
    <property type="match status" value="4"/>
</dbReference>
<dbReference type="PRINTS" id="PR00258">
    <property type="entry name" value="SPERACTRCPTR"/>
</dbReference>
<feature type="domain" description="SRCR" evidence="6">
    <location>
        <begin position="117"/>
        <end position="219"/>
    </location>
</feature>
<accession>A0ABN8Q2U5</accession>
<dbReference type="Gene3D" id="2.10.220.10">
    <property type="entry name" value="Hormone Receptor, Insulin-like Growth Factor Receptor 1, Chain A, domain 2"/>
    <property type="match status" value="7"/>
</dbReference>
<feature type="domain" description="TNFR-Cys" evidence="5">
    <location>
        <begin position="52"/>
        <end position="99"/>
    </location>
</feature>
<feature type="disulfide bond" evidence="2">
    <location>
        <begin position="931"/>
        <end position="941"/>
    </location>
</feature>
<dbReference type="PANTHER" id="PTHR45817">
    <property type="entry name" value="LYSYL OXIDASE-LIKE-RELATED"/>
    <property type="match status" value="1"/>
</dbReference>
<evidence type="ECO:0000256" key="4">
    <source>
        <dbReference type="SAM" id="Phobius"/>
    </source>
</evidence>
<feature type="disulfide bond" evidence="2">
    <location>
        <begin position="413"/>
        <end position="423"/>
    </location>
</feature>
<feature type="domain" description="Ig-like" evidence="7">
    <location>
        <begin position="1775"/>
        <end position="1861"/>
    </location>
</feature>
<feature type="repeat" description="TNFR-Cys" evidence="3">
    <location>
        <begin position="52"/>
        <end position="99"/>
    </location>
</feature>
<dbReference type="PROSITE" id="PS50050">
    <property type="entry name" value="TNFR_NGFR_2"/>
    <property type="match status" value="1"/>
</dbReference>
<dbReference type="SMART" id="SM00181">
    <property type="entry name" value="EGF"/>
    <property type="match status" value="10"/>
</dbReference>
<dbReference type="InterPro" id="IPR013783">
    <property type="entry name" value="Ig-like_fold"/>
</dbReference>
<dbReference type="CDD" id="cd00064">
    <property type="entry name" value="FU"/>
    <property type="match status" value="6"/>
</dbReference>
<reference evidence="8 9" key="1">
    <citation type="submission" date="2022-05" db="EMBL/GenBank/DDBJ databases">
        <authorList>
            <consortium name="Genoscope - CEA"/>
            <person name="William W."/>
        </authorList>
    </citation>
    <scope>NUCLEOTIDE SEQUENCE [LARGE SCALE GENOMIC DNA]</scope>
</reference>
<feature type="disulfide bond" evidence="2">
    <location>
        <begin position="1394"/>
        <end position="1404"/>
    </location>
</feature>
<dbReference type="InterPro" id="IPR003599">
    <property type="entry name" value="Ig_sub"/>
</dbReference>
<dbReference type="PANTHER" id="PTHR45817:SF4">
    <property type="entry name" value="LYSYL OXIDASE-LIKE-RELATED"/>
    <property type="match status" value="1"/>
</dbReference>
<feature type="domain" description="Ig-like" evidence="7">
    <location>
        <begin position="1596"/>
        <end position="1680"/>
    </location>
</feature>
<dbReference type="SMART" id="SM00409">
    <property type="entry name" value="IG"/>
    <property type="match status" value="4"/>
</dbReference>
<feature type="domain" description="SRCR" evidence="6">
    <location>
        <begin position="342"/>
        <end position="442"/>
    </location>
</feature>
<feature type="domain" description="SRCR" evidence="6">
    <location>
        <begin position="857"/>
        <end position="962"/>
    </location>
</feature>
<dbReference type="InterPro" id="IPR000742">
    <property type="entry name" value="EGF"/>
</dbReference>
<evidence type="ECO:0000256" key="1">
    <source>
        <dbReference type="ARBA" id="ARBA00023157"/>
    </source>
</evidence>
<dbReference type="SUPFAM" id="SSF48726">
    <property type="entry name" value="Immunoglobulin"/>
    <property type="match status" value="4"/>
</dbReference>
<dbReference type="Pfam" id="PF07679">
    <property type="entry name" value="I-set"/>
    <property type="match status" value="3"/>
</dbReference>
<dbReference type="Gene3D" id="2.60.40.10">
    <property type="entry name" value="Immunoglobulins"/>
    <property type="match status" value="4"/>
</dbReference>
<feature type="disulfide bond" evidence="2">
    <location>
        <begin position="712"/>
        <end position="722"/>
    </location>
</feature>
<gene>
    <name evidence="8" type="ORF">PLOB_00001653</name>
</gene>
<evidence type="ECO:0000259" key="5">
    <source>
        <dbReference type="PROSITE" id="PS50050"/>
    </source>
</evidence>
<evidence type="ECO:0000256" key="3">
    <source>
        <dbReference type="PROSITE-ProRule" id="PRU00206"/>
    </source>
</evidence>
<dbReference type="PROSITE" id="PS00420">
    <property type="entry name" value="SRCR_1"/>
    <property type="match status" value="2"/>
</dbReference>
<feature type="domain" description="SRCR" evidence="6">
    <location>
        <begin position="1324"/>
        <end position="1427"/>
    </location>
</feature>
<evidence type="ECO:0000313" key="9">
    <source>
        <dbReference type="Proteomes" id="UP001159405"/>
    </source>
</evidence>
<feature type="domain" description="Ig-like" evidence="7">
    <location>
        <begin position="1685"/>
        <end position="1772"/>
    </location>
</feature>
<feature type="disulfide bond" evidence="2">
    <location>
        <begin position="188"/>
        <end position="198"/>
    </location>
</feature>
<organism evidence="8 9">
    <name type="scientific">Porites lobata</name>
    <dbReference type="NCBI Taxonomy" id="104759"/>
    <lineage>
        <taxon>Eukaryota</taxon>
        <taxon>Metazoa</taxon>
        <taxon>Cnidaria</taxon>
        <taxon>Anthozoa</taxon>
        <taxon>Hexacorallia</taxon>
        <taxon>Scleractinia</taxon>
        <taxon>Fungiina</taxon>
        <taxon>Poritidae</taxon>
        <taxon>Porites</taxon>
    </lineage>
</organism>
<evidence type="ECO:0000259" key="7">
    <source>
        <dbReference type="PROSITE" id="PS50835"/>
    </source>
</evidence>
<name>A0ABN8Q2U5_9CNID</name>
<dbReference type="Pfam" id="PF13927">
    <property type="entry name" value="Ig_3"/>
    <property type="match status" value="1"/>
</dbReference>
<dbReference type="InterPro" id="IPR009030">
    <property type="entry name" value="Growth_fac_rcpt_cys_sf"/>
</dbReference>
<evidence type="ECO:0000259" key="6">
    <source>
        <dbReference type="PROSITE" id="PS50287"/>
    </source>
</evidence>
<dbReference type="InterPro" id="IPR003598">
    <property type="entry name" value="Ig_sub2"/>
</dbReference>
<evidence type="ECO:0008006" key="10">
    <source>
        <dbReference type="Google" id="ProtNLM"/>
    </source>
</evidence>
<feature type="transmembrane region" description="Helical" evidence="4">
    <location>
        <begin position="1884"/>
        <end position="1905"/>
    </location>
</feature>
<feature type="domain" description="Ig-like" evidence="7">
    <location>
        <begin position="1499"/>
        <end position="1595"/>
    </location>
</feature>
<dbReference type="PROSITE" id="PS50835">
    <property type="entry name" value="IG_LIKE"/>
    <property type="match status" value="4"/>
</dbReference>
<keyword evidence="1 2" id="KW-1015">Disulfide bond</keyword>
<dbReference type="InterPro" id="IPR007110">
    <property type="entry name" value="Ig-like_dom"/>
</dbReference>
<keyword evidence="9" id="KW-1185">Reference proteome</keyword>
<dbReference type="SMART" id="SM00261">
    <property type="entry name" value="FU"/>
    <property type="match status" value="12"/>
</dbReference>
<dbReference type="Gene3D" id="3.10.250.10">
    <property type="entry name" value="SRCR-like domain"/>
    <property type="match status" value="6"/>
</dbReference>
<dbReference type="Pfam" id="PF00530">
    <property type="entry name" value="SRCR"/>
    <property type="match status" value="6"/>
</dbReference>
<protein>
    <recommendedName>
        <fullName evidence="10">Deleted in malignant brain tumors 1 protein-like</fullName>
    </recommendedName>
</protein>
<dbReference type="SMART" id="SM00202">
    <property type="entry name" value="SR"/>
    <property type="match status" value="6"/>
</dbReference>
<sequence>MEDLRGILRVLCAENRPCVYTSYAFEPSFSGNCASLCPEGMFSKGNLYCVRDCGAGFYGNTQERSCQKCSSNCKTCLNGEENNLCSSCNSQLFLKDKTCVRSCGNDRFNKGPPETQIKLVGGSSPFEGLLLINHDGKWGTVCDDSWDSKDATVVCRELLLGSAKEAVKYGRLGKGKDSDPIWLSMLKCTGEEKRLERCAHNGWGNHSCSHDEDAGVRCTGPDTTRECVTECGDGYYLKNGKRQCAACSSSCLTCKDSPDACTSCDSSKFLRKTDKSCVTSCGIGFYGDTSNRQCKPCDRGCRTCGDGTSSTNCTSCPDNRFLNGSQCLVSCAPRLVGQKRRIRLKGSNSTELQGRLEVFVKGSWSTVCGNTFDFREATVACRQLGLGSALKAVKNTAKFGRGTGSVWSNELNCTGREQSLFDCPIGAESRCFHDRDVGVVCQGPIPKTLQTGQCLKSCKPGWFKNDVDVCDLCAAHCAECTSRSYRCKKCKPPKFLTKNNTCVDKCPDGEFGHVPTRECKTCNTDKCMTCADGSDKNNCTSCKPPKALKDRECQKGCGPDLYQKNGVCVKDCGDLFYKNITNFSCLPCPVDCLQCNVSNSAPKCTVCAPPLVFERDACVANCTGANFAVPIKNGSFPSTPLLRLTNGSDYFEGVLEVLHNGVWGTVCDDGWDARETAVVCKELGLGTADTDTTLSHIKKISTGKQWLDDVFCTGTEKTFSECKHRPWGQTNCRPDENTVLRCTGPGVRTCKNNCPDEFYAKGKVCLFCNFACKKCSGKPNNCSECSEGYYKKNGTCVADCGRGYYLDGTCKKCNQTCGSCEGKPDNCTSCDAPKFKKGSSCVQNCSAGYNPSPKPQIKLVRDNKSLSPLEGRVEILHAGQYGTVCDDYWDIRDANVVCNMLGMGNATAAVTRARFGQGHPSMPIWMDDVDCKGNETSIARCTFRGWGIENCAHNEDAGVVCSSPGNARDCLKDCDTDNGFFEDLSHGFKVCGKCSDNCHTCYGNLENCTTCPPNYFLNSTGSANGTYNCAPSCLDGYFADRVLTKCMPCDKNCYNCEVKKDNCTACKGFLRDNKCVANCPDSALTLQGVDGIRLVGANSTVEGRVEILHDGSWGTICDDNFDLNDAHVVCRQLKLGTAVEARTRAKYGQGTGKIWIDDLQCIGVEKNVKDCRMNSGGIGKHNCRHTEDAGVKCSGPDMSKRCVTSCGDGFFKTSGKKCERCLLKCKTCKDKADSCTSCDFPFFYANSSSDCVTKCPPGFYGNTKERLCKPCDKVCLTCSNGETGDQCQSCPKGLFLNGSSCVDDCGDLSSVSSLFPSKPSEPVVRLAGGASPNEGRVEVFYDGIWGTVCDDGWDKNDANVVCKELGFGNAKATNPPESNYPKGSGIIWLDGVRCIGFESSLTLCLHSGWGETNCDPSHGEDAWVICDNSTVKDLSNNFCRQVNSGSCADHQLCDSHTGVTCVDLDLYNQNGIEESVCMRCPDGYTGDGRVCRVVASSPPVFDQVPVNNVTAQFQRAFSIRCSSKPPVVYPSVWDWKKDGQPLSADDITNKRITSSAGRLLVKFAVAEDSGNYTCTLVNSAGSIESTGTEVIVKVSPQIPGVKSADVYEGDTAILACLVSSFPSSNITWRRYGNVLYSNNKYIINSNYTLQIKNTVFQDAGDYECEVTNELGGAVANVTLFVGLTMQFTNFPQKQNIVSPGQKVTLPCVVRAFPVPKTAWKKDGELVTKDDNHMITSSEMTIKKATRSDMGSYSCIAWNRGSVQAKSTLVLITGRPKIGIGPENHYVLSGATVSFYCVGYGDPQPELTWTKNGESVKESDRVKIDKSRRELRITAADFKDAGTYECTYSNKHGEDKKSAVLNVDGQAGVGPNTGGSKSSGLSKGALAGIIIAVVLIVVLVIAVVVYKCRKTSYYRGDRLVDKPARFSDLKSKFGRTTEVPYQEDID</sequence>
<dbReference type="InterPro" id="IPR006212">
    <property type="entry name" value="Furin_repeat"/>
</dbReference>
<comment type="caution">
    <text evidence="2">Lacks conserved residue(s) required for the propagation of feature annotation.</text>
</comment>
<dbReference type="InterPro" id="IPR036772">
    <property type="entry name" value="SRCR-like_dom_sf"/>
</dbReference>
<keyword evidence="4" id="KW-0812">Transmembrane</keyword>
<dbReference type="Proteomes" id="UP001159405">
    <property type="component" value="Unassembled WGS sequence"/>
</dbReference>
<proteinExistence type="predicted"/>
<dbReference type="InterPro" id="IPR001190">
    <property type="entry name" value="SRCR"/>
</dbReference>
<comment type="caution">
    <text evidence="8">The sequence shown here is derived from an EMBL/GenBank/DDBJ whole genome shotgun (WGS) entry which is preliminary data.</text>
</comment>
<dbReference type="EMBL" id="CALNXK010000103">
    <property type="protein sequence ID" value="CAH3156084.1"/>
    <property type="molecule type" value="Genomic_DNA"/>
</dbReference>